<sequence>MRAKAAAVVSVSAAVAAAAATASAGDLVPRHVVLAPLALARHIGSRRRRRPIREAHVSGVVATSPAVPPPAAAAPAPIVAAAPAPAVAVATAPAPTVAAAPAPTVAAAPAHMVASAPAPVVAGAPGPVVVSYVAAAPTPCTAAVPAVAVVVVDVRVAVAVTAASRARARAAAAGLHAHPAKLAPKALDILPQLFALQGSFTPLVDLVLDDLLLFLKDLLRVLGQGYPIVVALMVPAHILELFDHFEDGDRVDSND</sequence>
<dbReference type="AlphaFoldDB" id="A0A162LGQ1"/>
<accession>A0A162LGQ1</accession>
<evidence type="ECO:0000313" key="3">
    <source>
        <dbReference type="Proteomes" id="UP000076744"/>
    </source>
</evidence>
<dbReference type="RefSeq" id="XP_018706641.1">
    <property type="nucleotide sequence ID" value="XM_018845934.1"/>
</dbReference>
<proteinExistence type="predicted"/>
<comment type="caution">
    <text evidence="2">The sequence shown here is derived from an EMBL/GenBank/DDBJ whole genome shotgun (WGS) entry which is preliminary data.</text>
</comment>
<feature type="signal peptide" evidence="1">
    <location>
        <begin position="1"/>
        <end position="24"/>
    </location>
</feature>
<keyword evidence="3" id="KW-1185">Reference proteome</keyword>
<evidence type="ECO:0000313" key="2">
    <source>
        <dbReference type="EMBL" id="OAA70354.1"/>
    </source>
</evidence>
<organism evidence="2 3">
    <name type="scientific">Cordyceps fumosorosea (strain ARSEF 2679)</name>
    <name type="common">Isaria fumosorosea</name>
    <dbReference type="NCBI Taxonomy" id="1081104"/>
    <lineage>
        <taxon>Eukaryota</taxon>
        <taxon>Fungi</taxon>
        <taxon>Dikarya</taxon>
        <taxon>Ascomycota</taxon>
        <taxon>Pezizomycotina</taxon>
        <taxon>Sordariomycetes</taxon>
        <taxon>Hypocreomycetidae</taxon>
        <taxon>Hypocreales</taxon>
        <taxon>Cordycipitaceae</taxon>
        <taxon>Cordyceps</taxon>
    </lineage>
</organism>
<dbReference type="GeneID" id="30018620"/>
<gene>
    <name evidence="2" type="ORF">ISF_02328</name>
</gene>
<feature type="chain" id="PRO_5007836963" evidence="1">
    <location>
        <begin position="25"/>
        <end position="255"/>
    </location>
</feature>
<dbReference type="Proteomes" id="UP000076744">
    <property type="component" value="Unassembled WGS sequence"/>
</dbReference>
<evidence type="ECO:0000256" key="1">
    <source>
        <dbReference type="SAM" id="SignalP"/>
    </source>
</evidence>
<dbReference type="EMBL" id="AZHB01000004">
    <property type="protein sequence ID" value="OAA70354.1"/>
    <property type="molecule type" value="Genomic_DNA"/>
</dbReference>
<protein>
    <submittedName>
        <fullName evidence="2">Uncharacterized protein</fullName>
    </submittedName>
</protein>
<keyword evidence="1" id="KW-0732">Signal</keyword>
<name>A0A162LGQ1_CORFA</name>
<reference evidence="2 3" key="1">
    <citation type="journal article" date="2016" name="Genome Biol. Evol.">
        <title>Divergent and convergent evolution of fungal pathogenicity.</title>
        <authorList>
            <person name="Shang Y."/>
            <person name="Xiao G."/>
            <person name="Zheng P."/>
            <person name="Cen K."/>
            <person name="Zhan S."/>
            <person name="Wang C."/>
        </authorList>
    </citation>
    <scope>NUCLEOTIDE SEQUENCE [LARGE SCALE GENOMIC DNA]</scope>
    <source>
        <strain evidence="2 3">ARSEF 2679</strain>
    </source>
</reference>